<evidence type="ECO:0000256" key="2">
    <source>
        <dbReference type="SAM" id="MobiDB-lite"/>
    </source>
</evidence>
<feature type="region of interest" description="Disordered" evidence="2">
    <location>
        <begin position="90"/>
        <end position="119"/>
    </location>
</feature>
<dbReference type="AlphaFoldDB" id="A0A918T3J0"/>
<accession>A0A918T3J0</accession>
<sequence length="453" mass="47654">MRTLSQPPAFAPLFIAVALALGGTAHAAEPVSQDVLLARLDALAGQVEAQQAEIARLRAQLEEVELAQRGRGLPAAPMAAAPQPFAIAQAGAAPAADATSPPGAPEPSAAPTPAAAPVAAPVQIGQARAEENAERREQERALVVREHAPLFERTLTFDAGYSYSYYDRRQLALSGFLALDAIFLGTINLDQTKATLMTLDLSARYGLTDRLSLEATVPYVWRDTRFVSAGAGGASNVVTELQLHSNGIGDASLALYYQWIKESARLPDIVTSLRVRGPTGRSPFGLKLIQPDAENSNLNVPEDLPTGTGLWSATANVSALRTYDPVILFGNLGFTWNRANEFDDISPVLNQTVPARVSLGNTIQLSGGIAIALNDRSAISFSAASALSAATHTKVPGQDEEQRVPGSSVNATTLNIGASYALPSGWTLNGQLAAGLTPDAPNFVFGLRASHSF</sequence>
<dbReference type="Pfam" id="PF13557">
    <property type="entry name" value="Phenol_MetA_deg"/>
    <property type="match status" value="1"/>
</dbReference>
<organism evidence="4 5">
    <name type="scientific">Cognatilysobacter bugurensis</name>
    <dbReference type="NCBI Taxonomy" id="543356"/>
    <lineage>
        <taxon>Bacteria</taxon>
        <taxon>Pseudomonadati</taxon>
        <taxon>Pseudomonadota</taxon>
        <taxon>Gammaproteobacteria</taxon>
        <taxon>Lysobacterales</taxon>
        <taxon>Lysobacteraceae</taxon>
        <taxon>Cognatilysobacter</taxon>
    </lineage>
</organism>
<evidence type="ECO:0000256" key="3">
    <source>
        <dbReference type="SAM" id="SignalP"/>
    </source>
</evidence>
<evidence type="ECO:0000313" key="4">
    <source>
        <dbReference type="EMBL" id="GHA87139.1"/>
    </source>
</evidence>
<feature type="signal peptide" evidence="3">
    <location>
        <begin position="1"/>
        <end position="27"/>
    </location>
</feature>
<evidence type="ECO:0008006" key="6">
    <source>
        <dbReference type="Google" id="ProtNLM"/>
    </source>
</evidence>
<proteinExistence type="predicted"/>
<dbReference type="SUPFAM" id="SSF56935">
    <property type="entry name" value="Porins"/>
    <property type="match status" value="1"/>
</dbReference>
<reference evidence="4" key="1">
    <citation type="journal article" date="2014" name="Int. J. Syst. Evol. Microbiol.">
        <title>Complete genome sequence of Corynebacterium casei LMG S-19264T (=DSM 44701T), isolated from a smear-ripened cheese.</title>
        <authorList>
            <consortium name="US DOE Joint Genome Institute (JGI-PGF)"/>
            <person name="Walter F."/>
            <person name="Albersmeier A."/>
            <person name="Kalinowski J."/>
            <person name="Ruckert C."/>
        </authorList>
    </citation>
    <scope>NUCLEOTIDE SEQUENCE</scope>
    <source>
        <strain evidence="4">KCTC 23077</strain>
    </source>
</reference>
<evidence type="ECO:0000313" key="5">
    <source>
        <dbReference type="Proteomes" id="UP000646426"/>
    </source>
</evidence>
<dbReference type="Proteomes" id="UP000646426">
    <property type="component" value="Unassembled WGS sequence"/>
</dbReference>
<evidence type="ECO:0000256" key="1">
    <source>
        <dbReference type="SAM" id="Coils"/>
    </source>
</evidence>
<reference evidence="4" key="2">
    <citation type="submission" date="2020-09" db="EMBL/GenBank/DDBJ databases">
        <authorList>
            <person name="Sun Q."/>
            <person name="Kim S."/>
        </authorList>
    </citation>
    <scope>NUCLEOTIDE SEQUENCE</scope>
    <source>
        <strain evidence="4">KCTC 23077</strain>
    </source>
</reference>
<gene>
    <name evidence="4" type="ORF">GCM10007067_26240</name>
</gene>
<dbReference type="RefSeq" id="WP_189457370.1">
    <property type="nucleotide sequence ID" value="NZ_BMYD01000005.1"/>
</dbReference>
<comment type="caution">
    <text evidence="4">The sequence shown here is derived from an EMBL/GenBank/DDBJ whole genome shotgun (WGS) entry which is preliminary data.</text>
</comment>
<feature type="compositionally biased region" description="Low complexity" evidence="2">
    <location>
        <begin position="90"/>
        <end position="101"/>
    </location>
</feature>
<name>A0A918T3J0_9GAMM</name>
<keyword evidence="3" id="KW-0732">Signal</keyword>
<protein>
    <recommendedName>
        <fullName evidence="6">Transporter</fullName>
    </recommendedName>
</protein>
<feature type="chain" id="PRO_5036719922" description="Transporter" evidence="3">
    <location>
        <begin position="28"/>
        <end position="453"/>
    </location>
</feature>
<feature type="coiled-coil region" evidence="1">
    <location>
        <begin position="40"/>
        <end position="67"/>
    </location>
</feature>
<keyword evidence="5" id="KW-1185">Reference proteome</keyword>
<dbReference type="InterPro" id="IPR025737">
    <property type="entry name" value="FApF"/>
</dbReference>
<keyword evidence="1" id="KW-0175">Coiled coil</keyword>
<dbReference type="EMBL" id="BMYD01000005">
    <property type="protein sequence ID" value="GHA87139.1"/>
    <property type="molecule type" value="Genomic_DNA"/>
</dbReference>